<proteinExistence type="predicted"/>
<sequence>MKLESMDITPINNSQRRDISSFWYRYHIKPNYRWFDIYNTFEHNTNILKYYIPHDLYYCYIDPFFSQVKKASLYDDKNMYDLYFPDIDQPRTIVRCTNGVFLNANYQIITLEQAICLCVKEECVIIKPSINSEGGEGIKFWDNRKDETDHLLKLLTSNKHLIVS</sequence>
<dbReference type="AlphaFoldDB" id="A0A943HSF5"/>
<comment type="caution">
    <text evidence="1">The sequence shown here is derived from an EMBL/GenBank/DDBJ whole genome shotgun (WGS) entry which is preliminary data.</text>
</comment>
<dbReference type="EMBL" id="JAGZEE010000063">
    <property type="protein sequence ID" value="MBS5413573.1"/>
    <property type="molecule type" value="Genomic_DNA"/>
</dbReference>
<organism evidence="1 2">
    <name type="scientific">Bacteroides thetaiotaomicron</name>
    <dbReference type="NCBI Taxonomy" id="818"/>
    <lineage>
        <taxon>Bacteria</taxon>
        <taxon>Pseudomonadati</taxon>
        <taxon>Bacteroidota</taxon>
        <taxon>Bacteroidia</taxon>
        <taxon>Bacteroidales</taxon>
        <taxon>Bacteroidaceae</taxon>
        <taxon>Bacteroides</taxon>
    </lineage>
</organism>
<name>A0A943HSF5_BACT4</name>
<dbReference type="Proteomes" id="UP000782901">
    <property type="component" value="Unassembled WGS sequence"/>
</dbReference>
<gene>
    <name evidence="1" type="ORF">KHY35_23160</name>
</gene>
<evidence type="ECO:0000313" key="1">
    <source>
        <dbReference type="EMBL" id="MBS5413573.1"/>
    </source>
</evidence>
<reference evidence="1" key="1">
    <citation type="submission" date="2021-02" db="EMBL/GenBank/DDBJ databases">
        <title>Infant gut strain persistence is associated with maternal origin, phylogeny, and functional potential including surface adhesion and iron acquisition.</title>
        <authorList>
            <person name="Lou Y.C."/>
        </authorList>
    </citation>
    <scope>NUCLEOTIDE SEQUENCE</scope>
    <source>
        <strain evidence="1">L3_082_243G1_dasL3_082_243G1_maxbin2.maxbin.015s ta_sub</strain>
    </source>
</reference>
<protein>
    <submittedName>
        <fullName evidence="1">Uncharacterized protein</fullName>
    </submittedName>
</protein>
<evidence type="ECO:0000313" key="2">
    <source>
        <dbReference type="Proteomes" id="UP000782901"/>
    </source>
</evidence>
<accession>A0A943HSF5</accession>